<keyword evidence="1" id="KW-0732">Signal</keyword>
<dbReference type="EMBL" id="LSRX01000011">
    <property type="protein sequence ID" value="OLQ14741.1"/>
    <property type="molecule type" value="Genomic_DNA"/>
</dbReference>
<comment type="caution">
    <text evidence="2">The sequence shown here is derived from an EMBL/GenBank/DDBJ whole genome shotgun (WGS) entry which is preliminary data.</text>
</comment>
<evidence type="ECO:0000256" key="1">
    <source>
        <dbReference type="SAM" id="SignalP"/>
    </source>
</evidence>
<gene>
    <name evidence="2" type="ORF">AK812_SmicGene1099</name>
</gene>
<sequence length="224" mass="24755">MTAASMHFHLLLYLQLHTADVTTGTAIATVTLPRSMALLLQFLLLRLVRIETLSVALGAGLRNDKTKPESQLEEEVTDDEAVIRGIDLVDRDADAKLAELPPAADERSYPAQFSNDMTTPVAARARVSIPRLPYVMTETGGPVQPLAASARIEEMVQTSALDKVLTDKPGIDLVSFWEYRLKPVSAASDGLTATDRKRALELTAYSDVRMRPKKCFRHKVIKWP</sequence>
<accession>A0A1Q9F4Z8</accession>
<feature type="chain" id="PRO_5012367364" evidence="1">
    <location>
        <begin position="20"/>
        <end position="224"/>
    </location>
</feature>
<dbReference type="Proteomes" id="UP000186817">
    <property type="component" value="Unassembled WGS sequence"/>
</dbReference>
<evidence type="ECO:0000313" key="2">
    <source>
        <dbReference type="EMBL" id="OLQ14741.1"/>
    </source>
</evidence>
<evidence type="ECO:0000313" key="3">
    <source>
        <dbReference type="Proteomes" id="UP000186817"/>
    </source>
</evidence>
<name>A0A1Q9F4Z8_SYMMI</name>
<reference evidence="2 3" key="1">
    <citation type="submission" date="2016-02" db="EMBL/GenBank/DDBJ databases">
        <title>Genome analysis of coral dinoflagellate symbionts highlights evolutionary adaptations to a symbiotic lifestyle.</title>
        <authorList>
            <person name="Aranda M."/>
            <person name="Li Y."/>
            <person name="Liew Y.J."/>
            <person name="Baumgarten S."/>
            <person name="Simakov O."/>
            <person name="Wilson M."/>
            <person name="Piel J."/>
            <person name="Ashoor H."/>
            <person name="Bougouffa S."/>
            <person name="Bajic V.B."/>
            <person name="Ryu T."/>
            <person name="Ravasi T."/>
            <person name="Bayer T."/>
            <person name="Micklem G."/>
            <person name="Kim H."/>
            <person name="Bhak J."/>
            <person name="Lajeunesse T.C."/>
            <person name="Voolstra C.R."/>
        </authorList>
    </citation>
    <scope>NUCLEOTIDE SEQUENCE [LARGE SCALE GENOMIC DNA]</scope>
    <source>
        <strain evidence="2 3">CCMP2467</strain>
    </source>
</reference>
<protein>
    <submittedName>
        <fullName evidence="2">Uncharacterized protein</fullName>
    </submittedName>
</protein>
<organism evidence="2 3">
    <name type="scientific">Symbiodinium microadriaticum</name>
    <name type="common">Dinoflagellate</name>
    <name type="synonym">Zooxanthella microadriatica</name>
    <dbReference type="NCBI Taxonomy" id="2951"/>
    <lineage>
        <taxon>Eukaryota</taxon>
        <taxon>Sar</taxon>
        <taxon>Alveolata</taxon>
        <taxon>Dinophyceae</taxon>
        <taxon>Suessiales</taxon>
        <taxon>Symbiodiniaceae</taxon>
        <taxon>Symbiodinium</taxon>
    </lineage>
</organism>
<proteinExistence type="predicted"/>
<feature type="signal peptide" evidence="1">
    <location>
        <begin position="1"/>
        <end position="19"/>
    </location>
</feature>
<dbReference type="AlphaFoldDB" id="A0A1Q9F4Z8"/>
<keyword evidence="3" id="KW-1185">Reference proteome</keyword>